<accession>A0A915KMU8</accession>
<protein>
    <submittedName>
        <fullName evidence="2">Uncharacterized protein</fullName>
    </submittedName>
</protein>
<evidence type="ECO:0000313" key="1">
    <source>
        <dbReference type="Proteomes" id="UP000887565"/>
    </source>
</evidence>
<evidence type="ECO:0000313" key="2">
    <source>
        <dbReference type="WBParaSite" id="nRc.2.0.1.t40167-RA"/>
    </source>
</evidence>
<name>A0A915KMU8_ROMCU</name>
<proteinExistence type="predicted"/>
<organism evidence="1 2">
    <name type="scientific">Romanomermis culicivorax</name>
    <name type="common">Nematode worm</name>
    <dbReference type="NCBI Taxonomy" id="13658"/>
    <lineage>
        <taxon>Eukaryota</taxon>
        <taxon>Metazoa</taxon>
        <taxon>Ecdysozoa</taxon>
        <taxon>Nematoda</taxon>
        <taxon>Enoplea</taxon>
        <taxon>Dorylaimia</taxon>
        <taxon>Mermithida</taxon>
        <taxon>Mermithoidea</taxon>
        <taxon>Mermithidae</taxon>
        <taxon>Romanomermis</taxon>
    </lineage>
</organism>
<keyword evidence="1" id="KW-1185">Reference proteome</keyword>
<dbReference type="Proteomes" id="UP000887565">
    <property type="component" value="Unplaced"/>
</dbReference>
<dbReference type="WBParaSite" id="nRc.2.0.1.t40167-RA">
    <property type="protein sequence ID" value="nRc.2.0.1.t40167-RA"/>
    <property type="gene ID" value="nRc.2.0.1.g40167"/>
</dbReference>
<dbReference type="AlphaFoldDB" id="A0A915KMU8"/>
<reference evidence="2" key="1">
    <citation type="submission" date="2022-11" db="UniProtKB">
        <authorList>
            <consortium name="WormBaseParasite"/>
        </authorList>
    </citation>
    <scope>IDENTIFICATION</scope>
</reference>
<sequence length="71" mass="8282">MKPKTSKKKKKKLQLDEWKILSDVSNDDHSTLQPKMLWDDLKQLQAVVATTMQGKLMMHLHDLIRCPVLLI</sequence>